<evidence type="ECO:0000313" key="2">
    <source>
        <dbReference type="EMBL" id="MQP14649.1"/>
    </source>
</evidence>
<evidence type="ECO:0000313" key="3">
    <source>
        <dbReference type="Proteomes" id="UP000477980"/>
    </source>
</evidence>
<feature type="domain" description="Metallo-beta-lactamase" evidence="1">
    <location>
        <begin position="70"/>
        <end position="231"/>
    </location>
</feature>
<proteinExistence type="predicted"/>
<reference evidence="2 3" key="1">
    <citation type="submission" date="2019-09" db="EMBL/GenBank/DDBJ databases">
        <title>Distinct polysaccharide growth profiles of human intestinal Prevotella copri isolates.</title>
        <authorList>
            <person name="Fehlner-Peach H."/>
            <person name="Magnabosco C."/>
            <person name="Raghavan V."/>
            <person name="Scher J.U."/>
            <person name="Tett A."/>
            <person name="Cox L.M."/>
            <person name="Gottsegen C."/>
            <person name="Watters A."/>
            <person name="Wiltshire- Gordon J.D."/>
            <person name="Segata N."/>
            <person name="Bonneau R."/>
            <person name="Littman D.R."/>
        </authorList>
    </citation>
    <scope>NUCLEOTIDE SEQUENCE [LARGE SCALE GENOMIC DNA]</scope>
    <source>
        <strain evidence="3">iAA917</strain>
    </source>
</reference>
<dbReference type="SUPFAM" id="SSF56281">
    <property type="entry name" value="Metallo-hydrolase/oxidoreductase"/>
    <property type="match status" value="1"/>
</dbReference>
<dbReference type="GO" id="GO:0016787">
    <property type="term" value="F:hydrolase activity"/>
    <property type="evidence" value="ECO:0007669"/>
    <property type="project" value="UniProtKB-KW"/>
</dbReference>
<dbReference type="AlphaFoldDB" id="A0A6G1VMH9"/>
<dbReference type="PANTHER" id="PTHR43694">
    <property type="entry name" value="RIBONUCLEASE J"/>
    <property type="match status" value="1"/>
</dbReference>
<name>A0A6G1VMH9_9BACT</name>
<gene>
    <name evidence="2" type="ORF">F7D25_09580</name>
</gene>
<dbReference type="Gene3D" id="3.60.15.10">
    <property type="entry name" value="Ribonuclease Z/Hydroxyacylglutathione hydrolase-like"/>
    <property type="match status" value="1"/>
</dbReference>
<comment type="caution">
    <text evidence="2">The sequence shown here is derived from an EMBL/GenBank/DDBJ whole genome shotgun (WGS) entry which is preliminary data.</text>
</comment>
<dbReference type="PANTHER" id="PTHR43694:SF1">
    <property type="entry name" value="RIBONUCLEASE J"/>
    <property type="match status" value="1"/>
</dbReference>
<dbReference type="EMBL" id="VZAH01000092">
    <property type="protein sequence ID" value="MQP14649.1"/>
    <property type="molecule type" value="Genomic_DNA"/>
</dbReference>
<dbReference type="InterPro" id="IPR001279">
    <property type="entry name" value="Metallo-B-lactamas"/>
</dbReference>
<protein>
    <submittedName>
        <fullName evidence="2">MBL fold metallo-hydrolase</fullName>
    </submittedName>
</protein>
<dbReference type="InterPro" id="IPR036866">
    <property type="entry name" value="RibonucZ/Hydroxyglut_hydro"/>
</dbReference>
<dbReference type="OrthoDB" id="9758375at2"/>
<accession>A0A6G1VMH9</accession>
<sequence>MTMARFQTYLKDSDVVVTIHRGIDQIGGCITEISTKTSRVFVDFGQNLPGCTVPTTPEQDEAQVRDIFAQNVKQHQAVVYTHAHEDHVGLFDLIPCDVPQYIGVGGQELMLAKYDLLKIAHEQEWKDSEEKSKILIDDEQKISKIKDFHIWERTAPHTRPKSFMIGDIRITPFFNSHSIYDSYMFLIEADGKRIWHTGDYRDHGYLGKGLYPTLHRYASNIDLLITEGTTLKRGDLCIQESEVSRRMACVMSAFKYVIVLASATDIERLASVKTAALKARKGLYYTGGMMGRAMRIFTHREAKSSKGLFAFHFKYVGEDNPKLGEMQKKGFVLVTGASHLDFVKKMCQGLSSSEVLLIYSAWDGYYKDPLQVKQNPAYRDFREAFPNVVDIHTSGHASRECIKKVIDIVKPKEVICIHKEAGAEL</sequence>
<keyword evidence="2" id="KW-0378">Hydrolase</keyword>
<dbReference type="Pfam" id="PF12706">
    <property type="entry name" value="Lactamase_B_2"/>
    <property type="match status" value="1"/>
</dbReference>
<evidence type="ECO:0000259" key="1">
    <source>
        <dbReference type="Pfam" id="PF12706"/>
    </source>
</evidence>
<organism evidence="2 3">
    <name type="scientific">Segatella copri</name>
    <dbReference type="NCBI Taxonomy" id="165179"/>
    <lineage>
        <taxon>Bacteria</taxon>
        <taxon>Pseudomonadati</taxon>
        <taxon>Bacteroidota</taxon>
        <taxon>Bacteroidia</taxon>
        <taxon>Bacteroidales</taxon>
        <taxon>Prevotellaceae</taxon>
        <taxon>Segatella</taxon>
    </lineage>
</organism>
<dbReference type="Proteomes" id="UP000477980">
    <property type="component" value="Unassembled WGS sequence"/>
</dbReference>